<gene>
    <name evidence="6" type="ORF">SEMRO_490_G153450.1</name>
</gene>
<dbReference type="PRINTS" id="PR00407">
    <property type="entry name" value="EUMOPTERIN"/>
</dbReference>
<evidence type="ECO:0000259" key="5">
    <source>
        <dbReference type="PROSITE" id="PS50255"/>
    </source>
</evidence>
<dbReference type="Gene3D" id="3.90.420.10">
    <property type="entry name" value="Oxidoreductase, molybdopterin-binding domain"/>
    <property type="match status" value="1"/>
</dbReference>
<dbReference type="GO" id="GO:0046872">
    <property type="term" value="F:metal ion binding"/>
    <property type="evidence" value="ECO:0007669"/>
    <property type="project" value="UniProtKB-UniRule"/>
</dbReference>
<dbReference type="Pfam" id="PF00174">
    <property type="entry name" value="Oxidored_molyb"/>
    <property type="match status" value="1"/>
</dbReference>
<feature type="domain" description="Cytochrome b5 heme-binding" evidence="5">
    <location>
        <begin position="104"/>
        <end position="185"/>
    </location>
</feature>
<dbReference type="Proteomes" id="UP001153069">
    <property type="component" value="Unassembled WGS sequence"/>
</dbReference>
<evidence type="ECO:0000256" key="1">
    <source>
        <dbReference type="ARBA" id="ARBA00022617"/>
    </source>
</evidence>
<dbReference type="PANTHER" id="PTHR19372">
    <property type="entry name" value="SULFITE REDUCTASE"/>
    <property type="match status" value="1"/>
</dbReference>
<sequence length="348" mass="38969">MLRNSVCHLPSRFLVSARRSLATTRTLPTSTESSSHQQSISSTGSLHWVGAAGLLTLLSYHTSSRKSNKECSKCHGASISSSEQRQQWMASLKSSFVGIDEQQLPEYTLEQVAQRNGIHSSHIWMSYGGFVYDVTDFIPLHPGGTDRISRAAGAAIEPFWYLHQQHFDTQEPVEILKKLVVGRLAESDQRVVDDKLETLQEELESFHLELDVSKLDKNNSPTPTKLSLNDLKALPKTDRKSQVGCPNQNQNRRPVSVSLFGGVQLKHILAASTKHTRVGRIVFHAMDGEQYTLEITGDTKESYQDILVCYEMDGLPLTKSRGFPLRVIIPGKRAVKWVEKIEVHPPSR</sequence>
<dbReference type="GO" id="GO:0006790">
    <property type="term" value="P:sulfur compound metabolic process"/>
    <property type="evidence" value="ECO:0007669"/>
    <property type="project" value="TreeGrafter"/>
</dbReference>
<evidence type="ECO:0000256" key="4">
    <source>
        <dbReference type="RuleBase" id="RU362121"/>
    </source>
</evidence>
<keyword evidence="1 4" id="KW-0349">Heme</keyword>
<dbReference type="GO" id="GO:0020037">
    <property type="term" value="F:heme binding"/>
    <property type="evidence" value="ECO:0007669"/>
    <property type="project" value="UniProtKB-UniRule"/>
</dbReference>
<keyword evidence="2 4" id="KW-0479">Metal-binding</keyword>
<evidence type="ECO:0000256" key="2">
    <source>
        <dbReference type="ARBA" id="ARBA00022723"/>
    </source>
</evidence>
<dbReference type="FunFam" id="3.10.120.10:FF:000007">
    <property type="entry name" value="Sulfite oxidase, mitochondrial"/>
    <property type="match status" value="1"/>
</dbReference>
<dbReference type="PROSITE" id="PS50255">
    <property type="entry name" value="CYTOCHROME_B5_2"/>
    <property type="match status" value="1"/>
</dbReference>
<dbReference type="GO" id="GO:0005739">
    <property type="term" value="C:mitochondrion"/>
    <property type="evidence" value="ECO:0007669"/>
    <property type="project" value="TreeGrafter"/>
</dbReference>
<keyword evidence="7" id="KW-1185">Reference proteome</keyword>
<evidence type="ECO:0000313" key="6">
    <source>
        <dbReference type="EMBL" id="CAB9511546.1"/>
    </source>
</evidence>
<dbReference type="InterPro" id="IPR000572">
    <property type="entry name" value="OxRdtase_Mopterin-bd_dom"/>
</dbReference>
<dbReference type="InterPro" id="IPR036400">
    <property type="entry name" value="Cyt_B5-like_heme/steroid_sf"/>
</dbReference>
<comment type="similarity">
    <text evidence="4">Belongs to the cytochrome b5 family.</text>
</comment>
<dbReference type="EMBL" id="CAICTM010000489">
    <property type="protein sequence ID" value="CAB9511546.1"/>
    <property type="molecule type" value="Genomic_DNA"/>
</dbReference>
<dbReference type="InterPro" id="IPR018506">
    <property type="entry name" value="Cyt_B5_heme-BS"/>
</dbReference>
<organism evidence="6 7">
    <name type="scientific">Seminavis robusta</name>
    <dbReference type="NCBI Taxonomy" id="568900"/>
    <lineage>
        <taxon>Eukaryota</taxon>
        <taxon>Sar</taxon>
        <taxon>Stramenopiles</taxon>
        <taxon>Ochrophyta</taxon>
        <taxon>Bacillariophyta</taxon>
        <taxon>Bacillariophyceae</taxon>
        <taxon>Bacillariophycidae</taxon>
        <taxon>Naviculales</taxon>
        <taxon>Naviculaceae</taxon>
        <taxon>Seminavis</taxon>
    </lineage>
</organism>
<dbReference type="SMART" id="SM01117">
    <property type="entry name" value="Cyt-b5"/>
    <property type="match status" value="1"/>
</dbReference>
<accession>A0A9N8E2Y1</accession>
<evidence type="ECO:0000313" key="7">
    <source>
        <dbReference type="Proteomes" id="UP001153069"/>
    </source>
</evidence>
<name>A0A9N8E2Y1_9STRA</name>
<dbReference type="SUPFAM" id="SSF56524">
    <property type="entry name" value="Oxidoreductase molybdopterin-binding domain"/>
    <property type="match status" value="1"/>
</dbReference>
<dbReference type="PANTHER" id="PTHR19372:SF7">
    <property type="entry name" value="SULFITE OXIDASE, MITOCHONDRIAL"/>
    <property type="match status" value="1"/>
</dbReference>
<dbReference type="Pfam" id="PF00173">
    <property type="entry name" value="Cyt-b5"/>
    <property type="match status" value="1"/>
</dbReference>
<dbReference type="SUPFAM" id="SSF55856">
    <property type="entry name" value="Cytochrome b5-like heme/steroid binding domain"/>
    <property type="match status" value="1"/>
</dbReference>
<dbReference type="PROSITE" id="PS00191">
    <property type="entry name" value="CYTOCHROME_B5_1"/>
    <property type="match status" value="1"/>
</dbReference>
<dbReference type="InterPro" id="IPR001199">
    <property type="entry name" value="Cyt_B5-like_heme/steroid-bd"/>
</dbReference>
<dbReference type="InterPro" id="IPR008335">
    <property type="entry name" value="Mopterin_OxRdtase_euk"/>
</dbReference>
<comment type="caution">
    <text evidence="6">The sequence shown here is derived from an EMBL/GenBank/DDBJ whole genome shotgun (WGS) entry which is preliminary data.</text>
</comment>
<dbReference type="OrthoDB" id="10051395at2759"/>
<protein>
    <submittedName>
        <fullName evidence="6">Sulfite oxidase, mitochondrial</fullName>
    </submittedName>
</protein>
<keyword evidence="3 4" id="KW-0408">Iron</keyword>
<dbReference type="InterPro" id="IPR036374">
    <property type="entry name" value="OxRdtase_Mopterin-bd_sf"/>
</dbReference>
<evidence type="ECO:0000256" key="3">
    <source>
        <dbReference type="ARBA" id="ARBA00023004"/>
    </source>
</evidence>
<dbReference type="GO" id="GO:0043546">
    <property type="term" value="F:molybdopterin cofactor binding"/>
    <property type="evidence" value="ECO:0007669"/>
    <property type="project" value="TreeGrafter"/>
</dbReference>
<dbReference type="AlphaFoldDB" id="A0A9N8E2Y1"/>
<dbReference type="Gene3D" id="3.10.120.10">
    <property type="entry name" value="Cytochrome b5-like heme/steroid binding domain"/>
    <property type="match status" value="1"/>
</dbReference>
<reference evidence="6" key="1">
    <citation type="submission" date="2020-06" db="EMBL/GenBank/DDBJ databases">
        <authorList>
            <consortium name="Plant Systems Biology data submission"/>
        </authorList>
    </citation>
    <scope>NUCLEOTIDE SEQUENCE</scope>
    <source>
        <strain evidence="6">D6</strain>
    </source>
</reference>
<dbReference type="GO" id="GO:0008482">
    <property type="term" value="F:sulfite oxidase activity"/>
    <property type="evidence" value="ECO:0007669"/>
    <property type="project" value="TreeGrafter"/>
</dbReference>
<proteinExistence type="inferred from homology"/>